<dbReference type="RefSeq" id="XP_062706169.1">
    <property type="nucleotide sequence ID" value="XM_062850185.1"/>
</dbReference>
<dbReference type="Pfam" id="PF07677">
    <property type="entry name" value="A2M_recep"/>
    <property type="match status" value="1"/>
</dbReference>
<dbReference type="InterPro" id="IPR049135">
    <property type="entry name" value="TEP1_CUB2"/>
</dbReference>
<dbReference type="Gene3D" id="2.20.130.20">
    <property type="match status" value="2"/>
</dbReference>
<keyword evidence="1" id="KW-0732">Signal</keyword>
<accession>A0ABM1Y9C2</accession>
<keyword evidence="8" id="KW-1185">Reference proteome</keyword>
<dbReference type="PROSITE" id="PS00477">
    <property type="entry name" value="ALPHA_2_MACROGLOBULIN"/>
    <property type="match status" value="1"/>
</dbReference>
<dbReference type="RefSeq" id="XP_062706170.1">
    <property type="nucleotide sequence ID" value="XM_062850186.1"/>
</dbReference>
<sequence>MGIGTDDTVNITELLPIYRYPYNMTIPSKKSFRRGLSYAIPLSVKDHLARPAGADKPNHASITADFGTSNKNYKIQLDKYREGSLKLDVPSNAEALIITGEYDGKIYQLLDIDDILVEQSESNMYISVSIDPNYRYIRVNSVAQFTVTSTEKISYIAYIVVSRGNIIKYSYMQVRSKTNHNLRVTMTPEMSPESRLIVYYIKNDYVVYDDVELKFDKFNNNFAITMNKESFVPGESICLTVHAAKDSYVGLSAIDQSALLLGKTRHNFDRNDVLHELTEYGKTDNANSFDPIHSFGLFLRSTANTDGPSPRTGMSRYGSSIFNDRRRAKHIRTQFMETFLWLNFTMNGKETKQTIEVPAPDSTTTYFVSGFALSPTMGLGLIKQPLKFIVKSKFYLDVSLPYSVKRGEVLVVRAIVFNFLQHKLTTQVTLYSKRDQLEFVEKSSNDPSYRSKAVIALPNNGTSVSFMVKAKQIGLVAVKLVAECQLAYDGIEHMLRVTPESHEYEKSDSEYIEMPTYNTVTYDFILDVPAAIDAGSLKIFFTVDPHLIGKVIENLGDLIRLPSGCGEQNMVHLVPNIVILDYLKETKKLEDTVKSKAIDYLIKGLQNQLKYKRKDGSFSVWEHSEKGSTFLTAFVAKSLKIAAKYIEVDKAIVNDAFDWLVEKQLPDGQFPEVGTIISQEIQGGLSSSRFALTAYVLIALVENQEVREKYRVNVDRTADYLGNNMKIIVDEYDLALVTYAFFLINDSRKEIFLKKLMEPSIYDGIANERYWSKEPVQIEIAGYALLTYLLNDMAADATPIMRWLSRQRYARGGFEGTQDTFVGLKALATLAAAVSTRRNDYRITISKKNSFTHSYDILRKFDVDSTHDLVAQTEKISDDQMIRNLRVEVNGIGYGAIQVSYEYYQNIIVHKNPEFTIDVQTLPTTTNDAMRLKICVAYNKKTTQERSNMALVEIFLPSGFIFEMDAVEDIAMRIKKVERRFGDTSLVIYYEYLTSMESCFKVTAKRHFKIAFHLPSYVTVYDYYDRKKFGIKQYEGKVMQLCDICEDTDCRTLSCENKLNN</sequence>
<evidence type="ECO:0000313" key="8">
    <source>
        <dbReference type="Proteomes" id="UP000069940"/>
    </source>
</evidence>
<dbReference type="SMART" id="SM01360">
    <property type="entry name" value="A2M"/>
    <property type="match status" value="1"/>
</dbReference>
<dbReference type="Gene3D" id="2.60.40.10">
    <property type="entry name" value="Immunoglobulins"/>
    <property type="match status" value="1"/>
</dbReference>
<evidence type="ECO:0008006" key="9">
    <source>
        <dbReference type="Google" id="ProtNLM"/>
    </source>
</evidence>
<dbReference type="InterPro" id="IPR001599">
    <property type="entry name" value="Macroglobln_a2"/>
</dbReference>
<dbReference type="PANTHER" id="PTHR11412">
    <property type="entry name" value="MACROGLOBULIN / COMPLEMENT"/>
    <property type="match status" value="1"/>
</dbReference>
<dbReference type="Gene3D" id="2.60.120.1540">
    <property type="match status" value="1"/>
</dbReference>
<dbReference type="Pfam" id="PF00207">
    <property type="entry name" value="A2M"/>
    <property type="match status" value="1"/>
</dbReference>
<name>A0ABM1Y9C2_AEDAL</name>
<dbReference type="Pfam" id="PF07703">
    <property type="entry name" value="A2M_BRD"/>
    <property type="match status" value="1"/>
</dbReference>
<reference evidence="8" key="1">
    <citation type="journal article" date="2015" name="Proc. Natl. Acad. Sci. U.S.A.">
        <title>Genome sequence of the Asian Tiger mosquito, Aedes albopictus, reveals insights into its biology, genetics, and evolution.</title>
        <authorList>
            <person name="Chen X.G."/>
            <person name="Jiang X."/>
            <person name="Gu J."/>
            <person name="Xu M."/>
            <person name="Wu Y."/>
            <person name="Deng Y."/>
            <person name="Zhang C."/>
            <person name="Bonizzoni M."/>
            <person name="Dermauw W."/>
            <person name="Vontas J."/>
            <person name="Armbruster P."/>
            <person name="Huang X."/>
            <person name="Yang Y."/>
            <person name="Zhang H."/>
            <person name="He W."/>
            <person name="Peng H."/>
            <person name="Liu Y."/>
            <person name="Wu K."/>
            <person name="Chen J."/>
            <person name="Lirakis M."/>
            <person name="Topalis P."/>
            <person name="Van Leeuwen T."/>
            <person name="Hall A.B."/>
            <person name="Jiang X."/>
            <person name="Thorpe C."/>
            <person name="Mueller R.L."/>
            <person name="Sun C."/>
            <person name="Waterhouse R.M."/>
            <person name="Yan G."/>
            <person name="Tu Z.J."/>
            <person name="Fang X."/>
            <person name="James A.A."/>
        </authorList>
    </citation>
    <scope>NUCLEOTIDE SEQUENCE [LARGE SCALE GENOMIC DNA]</scope>
    <source>
        <strain evidence="8">Foshan</strain>
    </source>
</reference>
<dbReference type="SUPFAM" id="SSF49410">
    <property type="entry name" value="Alpha-macroglobulin receptor domain"/>
    <property type="match status" value="1"/>
</dbReference>
<reference evidence="7" key="2">
    <citation type="submission" date="2025-05" db="UniProtKB">
        <authorList>
            <consortium name="EnsemblMetazoa"/>
        </authorList>
    </citation>
    <scope>IDENTIFICATION</scope>
    <source>
        <strain evidence="7">Foshan</strain>
    </source>
</reference>
<evidence type="ECO:0000259" key="4">
    <source>
        <dbReference type="SMART" id="SM01359"/>
    </source>
</evidence>
<dbReference type="SMART" id="SM01419">
    <property type="entry name" value="Thiol-ester_cl"/>
    <property type="match status" value="1"/>
</dbReference>
<dbReference type="InterPro" id="IPR011626">
    <property type="entry name" value="Alpha-macroglobulin_TED"/>
</dbReference>
<evidence type="ECO:0000256" key="2">
    <source>
        <dbReference type="ARBA" id="ARBA00022966"/>
    </source>
</evidence>
<dbReference type="Gene3D" id="1.50.10.20">
    <property type="match status" value="1"/>
</dbReference>
<dbReference type="InterPro" id="IPR019742">
    <property type="entry name" value="MacrogloblnA2_CS"/>
</dbReference>
<keyword evidence="3" id="KW-1015">Disulfide bond</keyword>
<dbReference type="InterPro" id="IPR009048">
    <property type="entry name" value="A-macroglobulin_rcpt-bd"/>
</dbReference>
<dbReference type="Pfam" id="PF07678">
    <property type="entry name" value="TED_complement"/>
    <property type="match status" value="1"/>
</dbReference>
<dbReference type="InterPro" id="IPR008930">
    <property type="entry name" value="Terpenoid_cyclase/PrenylTrfase"/>
</dbReference>
<dbReference type="Gene3D" id="2.60.40.1930">
    <property type="match status" value="1"/>
</dbReference>
<evidence type="ECO:0000259" key="6">
    <source>
        <dbReference type="SMART" id="SM01361"/>
    </source>
</evidence>
<dbReference type="SMART" id="SM01359">
    <property type="entry name" value="A2M_N_2"/>
    <property type="match status" value="1"/>
</dbReference>
<dbReference type="InterPro" id="IPR047565">
    <property type="entry name" value="Alpha-macroglob_thiol-ester_cl"/>
</dbReference>
<dbReference type="SMART" id="SM01361">
    <property type="entry name" value="A2M_recep"/>
    <property type="match status" value="1"/>
</dbReference>
<evidence type="ECO:0000256" key="3">
    <source>
        <dbReference type="ARBA" id="ARBA00023157"/>
    </source>
</evidence>
<dbReference type="SUPFAM" id="SSF48239">
    <property type="entry name" value="Terpenoid cyclases/Protein prenyltransferases"/>
    <property type="match status" value="1"/>
</dbReference>
<dbReference type="InterPro" id="IPR013783">
    <property type="entry name" value="Ig-like_fold"/>
</dbReference>
<dbReference type="EnsemblMetazoa" id="AALFPA23_006983.R9235">
    <property type="protein sequence ID" value="AALFPA23_006983.P9235"/>
    <property type="gene ID" value="AALFPA23_006983"/>
</dbReference>
<dbReference type="EnsemblMetazoa" id="AALFPA23_006983.R9234">
    <property type="protein sequence ID" value="AALFPA23_006983.P9234"/>
    <property type="gene ID" value="AALFPA23_006983"/>
</dbReference>
<dbReference type="InterPro" id="IPR036595">
    <property type="entry name" value="A-macroglobulin_rcpt-bd_sf"/>
</dbReference>
<organism evidence="7 8">
    <name type="scientific">Aedes albopictus</name>
    <name type="common">Asian tiger mosquito</name>
    <name type="synonym">Stegomyia albopicta</name>
    <dbReference type="NCBI Taxonomy" id="7160"/>
    <lineage>
        <taxon>Eukaryota</taxon>
        <taxon>Metazoa</taxon>
        <taxon>Ecdysozoa</taxon>
        <taxon>Arthropoda</taxon>
        <taxon>Hexapoda</taxon>
        <taxon>Insecta</taxon>
        <taxon>Pterygota</taxon>
        <taxon>Neoptera</taxon>
        <taxon>Endopterygota</taxon>
        <taxon>Diptera</taxon>
        <taxon>Nematocera</taxon>
        <taxon>Culicoidea</taxon>
        <taxon>Culicidae</taxon>
        <taxon>Culicinae</taxon>
        <taxon>Aedini</taxon>
        <taxon>Aedes</taxon>
        <taxon>Stegomyia</taxon>
    </lineage>
</organism>
<evidence type="ECO:0000259" key="5">
    <source>
        <dbReference type="SMART" id="SM01360"/>
    </source>
</evidence>
<protein>
    <recommendedName>
        <fullName evidence="9">Alpha-macroglobulin receptor-binding domain-containing protein</fullName>
    </recommendedName>
</protein>
<evidence type="ECO:0000256" key="1">
    <source>
        <dbReference type="ARBA" id="ARBA00022729"/>
    </source>
</evidence>
<dbReference type="Proteomes" id="UP000069940">
    <property type="component" value="Unassembled WGS sequence"/>
</dbReference>
<dbReference type="PANTHER" id="PTHR11412:SF136">
    <property type="entry name" value="CD109 ANTIGEN"/>
    <property type="match status" value="1"/>
</dbReference>
<dbReference type="Pfam" id="PF21412">
    <property type="entry name" value="TEP1_CUB2"/>
    <property type="match status" value="1"/>
</dbReference>
<feature type="domain" description="Alpha-macroglobulin receptor-binding" evidence="6">
    <location>
        <begin position="947"/>
        <end position="1034"/>
    </location>
</feature>
<dbReference type="GeneID" id="109420540"/>
<evidence type="ECO:0000313" key="7">
    <source>
        <dbReference type="EnsemblMetazoa" id="AALFPA23_006983.P9234"/>
    </source>
</evidence>
<feature type="domain" description="Alpha-2-macroglobulin bait region" evidence="4">
    <location>
        <begin position="128"/>
        <end position="261"/>
    </location>
</feature>
<dbReference type="Gene3D" id="2.60.40.690">
    <property type="entry name" value="Alpha-macroglobulin, receptor-binding domain"/>
    <property type="match status" value="1"/>
</dbReference>
<dbReference type="InterPro" id="IPR050473">
    <property type="entry name" value="A2M/Complement_sys"/>
</dbReference>
<keyword evidence="2" id="KW-0882">Thioester bond</keyword>
<dbReference type="InterPro" id="IPR011625">
    <property type="entry name" value="A2M_N_BRD"/>
</dbReference>
<feature type="domain" description="Alpha-2-macroglobulin" evidence="5">
    <location>
        <begin position="338"/>
        <end position="430"/>
    </location>
</feature>
<proteinExistence type="predicted"/>